<name>A0AAW2CXT7_9ROSI</name>
<evidence type="ECO:0000259" key="2">
    <source>
        <dbReference type="Pfam" id="PF13456"/>
    </source>
</evidence>
<protein>
    <recommendedName>
        <fullName evidence="2">RNase H type-1 domain-containing protein</fullName>
    </recommendedName>
</protein>
<dbReference type="InterPro" id="IPR053151">
    <property type="entry name" value="RNase_H-like"/>
</dbReference>
<feature type="domain" description="RNase H type-1" evidence="2">
    <location>
        <begin position="13"/>
        <end position="112"/>
    </location>
</feature>
<dbReference type="PANTHER" id="PTHR47723:SF19">
    <property type="entry name" value="POLYNUCLEOTIDYL TRANSFERASE, RIBONUCLEASE H-LIKE SUPERFAMILY PROTEIN"/>
    <property type="match status" value="1"/>
</dbReference>
<dbReference type="Pfam" id="PF13456">
    <property type="entry name" value="RVT_3"/>
    <property type="match status" value="1"/>
</dbReference>
<dbReference type="EMBL" id="JAZDWU010000005">
    <property type="protein sequence ID" value="KAL0001955.1"/>
    <property type="molecule type" value="Genomic_DNA"/>
</dbReference>
<keyword evidence="1" id="KW-0472">Membrane</keyword>
<evidence type="ECO:0000256" key="1">
    <source>
        <dbReference type="SAM" id="Phobius"/>
    </source>
</evidence>
<dbReference type="PANTHER" id="PTHR47723">
    <property type="entry name" value="OS05G0353850 PROTEIN"/>
    <property type="match status" value="1"/>
</dbReference>
<evidence type="ECO:0000313" key="3">
    <source>
        <dbReference type="EMBL" id="KAL0001955.1"/>
    </source>
</evidence>
<dbReference type="InterPro" id="IPR044730">
    <property type="entry name" value="RNase_H-like_dom_plant"/>
</dbReference>
<keyword evidence="1" id="KW-0812">Transmembrane</keyword>
<dbReference type="GO" id="GO:0003676">
    <property type="term" value="F:nucleic acid binding"/>
    <property type="evidence" value="ECO:0007669"/>
    <property type="project" value="InterPro"/>
</dbReference>
<dbReference type="AlphaFoldDB" id="A0AAW2CXT7"/>
<comment type="caution">
    <text evidence="3">The sequence shown here is derived from an EMBL/GenBank/DDBJ whole genome shotgun (WGS) entry which is preliminary data.</text>
</comment>
<keyword evidence="4" id="KW-1185">Reference proteome</keyword>
<feature type="transmembrane region" description="Helical" evidence="1">
    <location>
        <begin position="117"/>
        <end position="140"/>
    </location>
</feature>
<evidence type="ECO:0000313" key="4">
    <source>
        <dbReference type="Proteomes" id="UP001459277"/>
    </source>
</evidence>
<dbReference type="InterPro" id="IPR002156">
    <property type="entry name" value="RNaseH_domain"/>
</dbReference>
<organism evidence="3 4">
    <name type="scientific">Lithocarpus litseifolius</name>
    <dbReference type="NCBI Taxonomy" id="425828"/>
    <lineage>
        <taxon>Eukaryota</taxon>
        <taxon>Viridiplantae</taxon>
        <taxon>Streptophyta</taxon>
        <taxon>Embryophyta</taxon>
        <taxon>Tracheophyta</taxon>
        <taxon>Spermatophyta</taxon>
        <taxon>Magnoliopsida</taxon>
        <taxon>eudicotyledons</taxon>
        <taxon>Gunneridae</taxon>
        <taxon>Pentapetalae</taxon>
        <taxon>rosids</taxon>
        <taxon>fabids</taxon>
        <taxon>Fagales</taxon>
        <taxon>Fagaceae</taxon>
        <taxon>Lithocarpus</taxon>
    </lineage>
</organism>
<sequence length="211" mass="23562">MYFVGIASFNNHNCEGKWLGGFVRGVGFITSSVAELWALRDGLNLASSLGIENLIVELDALAIVCLLRNSTANLALEPLLSDCRNLLRTFPWTRIEHVFREANRCVVALAKLGAKFFAMYSLVFLYLNFTLSYTLMVDYFEYFKVFKLLRRYLTKHNPGVNLEGLDFKAVDKEMETDEVDEAAEAFAPEGNVPEAMDVAPEPIVGDDASAT</sequence>
<dbReference type="Gene3D" id="3.30.420.10">
    <property type="entry name" value="Ribonuclease H-like superfamily/Ribonuclease H"/>
    <property type="match status" value="1"/>
</dbReference>
<dbReference type="InterPro" id="IPR036397">
    <property type="entry name" value="RNaseH_sf"/>
</dbReference>
<gene>
    <name evidence="3" type="ORF">SO802_015736</name>
</gene>
<dbReference type="CDD" id="cd06222">
    <property type="entry name" value="RNase_H_like"/>
    <property type="match status" value="1"/>
</dbReference>
<proteinExistence type="predicted"/>
<accession>A0AAW2CXT7</accession>
<dbReference type="SUPFAM" id="SSF53098">
    <property type="entry name" value="Ribonuclease H-like"/>
    <property type="match status" value="1"/>
</dbReference>
<dbReference type="InterPro" id="IPR012337">
    <property type="entry name" value="RNaseH-like_sf"/>
</dbReference>
<keyword evidence="1" id="KW-1133">Transmembrane helix</keyword>
<reference evidence="3 4" key="1">
    <citation type="submission" date="2024-01" db="EMBL/GenBank/DDBJ databases">
        <title>A telomere-to-telomere, gap-free genome of sweet tea (Lithocarpus litseifolius).</title>
        <authorList>
            <person name="Zhou J."/>
        </authorList>
    </citation>
    <scope>NUCLEOTIDE SEQUENCE [LARGE SCALE GENOMIC DNA]</scope>
    <source>
        <strain evidence="3">Zhou-2022a</strain>
        <tissue evidence="3">Leaf</tissue>
    </source>
</reference>
<dbReference type="Proteomes" id="UP001459277">
    <property type="component" value="Unassembled WGS sequence"/>
</dbReference>
<dbReference type="GO" id="GO:0004523">
    <property type="term" value="F:RNA-DNA hybrid ribonuclease activity"/>
    <property type="evidence" value="ECO:0007669"/>
    <property type="project" value="InterPro"/>
</dbReference>